<keyword evidence="4" id="KW-0349">Heme</keyword>
<dbReference type="SUPFAM" id="SSF56672">
    <property type="entry name" value="DNA/RNA polymerases"/>
    <property type="match status" value="1"/>
</dbReference>
<dbReference type="InterPro" id="IPR002403">
    <property type="entry name" value="Cyt_P450_E_grp-IV"/>
</dbReference>
<dbReference type="GO" id="GO:0005506">
    <property type="term" value="F:iron ion binding"/>
    <property type="evidence" value="ECO:0007669"/>
    <property type="project" value="InterPro"/>
</dbReference>
<dbReference type="CDD" id="cd00303">
    <property type="entry name" value="retropepsin_like"/>
    <property type="match status" value="1"/>
</dbReference>
<comment type="cofactor">
    <cofactor evidence="4">
        <name>heme</name>
        <dbReference type="ChEBI" id="CHEBI:30413"/>
    </cofactor>
</comment>
<feature type="domain" description="Integrase catalytic" evidence="7">
    <location>
        <begin position="1700"/>
        <end position="1861"/>
    </location>
</feature>
<evidence type="ECO:0000256" key="2">
    <source>
        <dbReference type="ARBA" id="ARBA00023004"/>
    </source>
</evidence>
<feature type="region of interest" description="Disordered" evidence="5">
    <location>
        <begin position="418"/>
        <end position="492"/>
    </location>
</feature>
<dbReference type="Pfam" id="PF00078">
    <property type="entry name" value="RVT_1"/>
    <property type="match status" value="1"/>
</dbReference>
<organism evidence="8">
    <name type="scientific">Fagus sylvatica</name>
    <name type="common">Beechnut</name>
    <dbReference type="NCBI Taxonomy" id="28930"/>
    <lineage>
        <taxon>Eukaryota</taxon>
        <taxon>Viridiplantae</taxon>
        <taxon>Streptophyta</taxon>
        <taxon>Embryophyta</taxon>
        <taxon>Tracheophyta</taxon>
        <taxon>Spermatophyta</taxon>
        <taxon>Magnoliopsida</taxon>
        <taxon>eudicotyledons</taxon>
        <taxon>Gunneridae</taxon>
        <taxon>Pentapetalae</taxon>
        <taxon>rosids</taxon>
        <taxon>fabids</taxon>
        <taxon>Fagales</taxon>
        <taxon>Fagaceae</taxon>
        <taxon>Fagus</taxon>
    </lineage>
</organism>
<dbReference type="GO" id="GO:0020037">
    <property type="term" value="F:heme binding"/>
    <property type="evidence" value="ECO:0007669"/>
    <property type="project" value="InterPro"/>
</dbReference>
<dbReference type="Gene3D" id="2.40.70.10">
    <property type="entry name" value="Acid Proteases"/>
    <property type="match status" value="1"/>
</dbReference>
<proteinExistence type="predicted"/>
<keyword evidence="3" id="KW-0233">DNA recombination</keyword>
<dbReference type="InterPro" id="IPR002156">
    <property type="entry name" value="RNaseH_domain"/>
</dbReference>
<dbReference type="PANTHER" id="PTHR48475:SF2">
    <property type="entry name" value="RIBONUCLEASE H"/>
    <property type="match status" value="1"/>
</dbReference>
<dbReference type="CDD" id="cd09279">
    <property type="entry name" value="RNase_HI_like"/>
    <property type="match status" value="1"/>
</dbReference>
<evidence type="ECO:0000259" key="7">
    <source>
        <dbReference type="PROSITE" id="PS50994"/>
    </source>
</evidence>
<dbReference type="Gene3D" id="3.10.10.10">
    <property type="entry name" value="HIV Type 1 Reverse Transcriptase, subunit A, domain 1"/>
    <property type="match status" value="1"/>
</dbReference>
<dbReference type="CDD" id="cd01647">
    <property type="entry name" value="RT_LTR"/>
    <property type="match status" value="1"/>
</dbReference>
<evidence type="ECO:0000256" key="4">
    <source>
        <dbReference type="PIRSR" id="PIRSR602403-1"/>
    </source>
</evidence>
<name>A0A2N9GN58_FAGSY</name>
<dbReference type="InterPro" id="IPR036397">
    <property type="entry name" value="RNaseH_sf"/>
</dbReference>
<gene>
    <name evidence="8" type="ORF">FSB_LOCUS28653</name>
</gene>
<dbReference type="PRINTS" id="PR00465">
    <property type="entry name" value="EP450IV"/>
</dbReference>
<feature type="binding site" description="axial binding residue" evidence="4">
    <location>
        <position position="314"/>
    </location>
    <ligand>
        <name>heme</name>
        <dbReference type="ChEBI" id="CHEBI:30413"/>
    </ligand>
    <ligandPart>
        <name>Fe</name>
        <dbReference type="ChEBI" id="CHEBI:18248"/>
    </ligandPart>
</feature>
<dbReference type="InterPro" id="IPR012337">
    <property type="entry name" value="RNaseH-like_sf"/>
</dbReference>
<dbReference type="GO" id="GO:0003676">
    <property type="term" value="F:nucleic acid binding"/>
    <property type="evidence" value="ECO:0007669"/>
    <property type="project" value="InterPro"/>
</dbReference>
<dbReference type="InterPro" id="IPR036396">
    <property type="entry name" value="Cyt_P450_sf"/>
</dbReference>
<evidence type="ECO:0000256" key="1">
    <source>
        <dbReference type="ARBA" id="ARBA00022723"/>
    </source>
</evidence>
<dbReference type="InterPro" id="IPR043128">
    <property type="entry name" value="Rev_trsase/Diguanyl_cyclase"/>
</dbReference>
<sequence length="1990" mass="227230">MEGENKVTALSLVHKYIRSIILNHFGAEPLKEKLLPQIEEFVNKTLLPWSNQPSVEMKHVASGMAFDFSAKIFFSYNDEKSHVKLSEKLTSTLGGLMTFPLNFPGTAYHKSLKDQKETCNILRKIVKERMNAPERHSKDLLDQAINDMDKEKFLSEDLIVQLMYSLLFASFESISSTLSLTLKLLADHPAVLQELKAEHEAILKSRENPTSILTWVEYKSMTFTFQVINEVLRIGNLVPGLLRRSLKDIEFKAKYLPGYTIPSGWTIMLVNSALQLNPTIYKDPLAFNPWRWKNLDPLVVSKNFMPFGGGIRQCAGAEYSKTFMATFLHVLVTKYRHRRNFGRHPTGVFLPSSLPCSLFQVFHQREHPKDDRADFYTSSVGAVCGNELLPAISFLYQKTKSGRPKVLPIAGRCKSWQSRTKNSWPSSGQGEKFPALDRAKTVKRFLTNETGRNQNQNHNQNDEGSSANQNREPHPPPHPSQVADPAKSAADVRAAKLEEELKEMREQMKEMKSQVKAKAAKNLDMLVHRSESPFTKRIDEYPLPTKFKVPQLETFDGFKDPLDYLDSFRTIMRLHGVSDEIMCRTFPTNLRGSARTWFNQLETGSIDTFRPREGESLRSYVQRFNKEAVQIDEPNEYVALTAFNAGLLKGDFLFQLCKDPPKSMSELMYEAQKFINAEDAFQARDEFLSRKRKEPEDRRFDSSRNKSSRQDYPKAERKNISSSNRREERPSSFTPLNMSIDQVLLQIQDNPDIQWPGKLRSDPTKRSKDLYCRFHRDHGHTTEDCFALKQQIEALIRQGKLGKFVRQDKTEVRHEPRPPRQDENKDRQEDRPRDIIGEIRTIVGGLASGGASRSSRKAYARQAHNILVTQRSRKSLKMDDQVISFSEDDARNIHHPHDDALVVTLTIAGFLTRRVLVDNGSSADIIYLPAYQQMKIDKEQLKPIDIPLVGFTGDKVKPLGVVSLVIEAGTYPRQVRTSVEFLVVDCPSAYNVIIGRPTLNKLRAVTSTYHLLVRFPTEHGIGEAQRRPGNGEGVLLRIPSNLDVFAWTHDDMPGIDPATICHKLNVDPSIRPIKQKRRVFAPDRNQAISDEVEKLLTAGFIREVFYPDWLANVVMVKKANGKWRMCVDFTDINKACPKDSFPLPRIDQLVDSTAGHRLLTFMDAFSGYNQIMMDESDQEKTSFITSKGLFCYRVMPFGLKNAGATYQRLMNKMFHHQIGRNMEVYVDDMLVKTKDDIKHLEDLKETFETLRRYRMKLNPSKCVFGVSSGKFLGFMVSQRGIEANPDKIKAVLEMTPPRSTKEVQSLTGRVAALNRFVSRATDKCLPFFKTLRKAFVWTDECQKSFEELKRYLTSPPLLSPSQQGETLSLYLAVSPTAVSSALIREDGGTQLPVKLRPYFQSHKIIVLTNHPLRKAMNKPDAAGRLIQWAVELSEFDIEYHPRQAIKAQALADFIAEFTGAGGVGIVFKTPEGHLLKHSTRLQYPTTNNEAEYEALLTGLRIAKELGANRLKIRSDSQLIVGQVVRRKLSSSKVPREQNTEADALAKLASSDEATDQYIEIQHSPSHLEEELSPINVSNSWMTPIINYLEDETLPTDPVEARKLKVRCTRFALIQGILYKRSFSLPYLRCLDKAEADYVMREVHEGICGNHSGARSLVHKLVRAGYYWPTMQKDAVSYVRACDKCQRFGNLIHSPPETLTPMTAPWPFAQWGLDIMGPLPVGRRQLKFLVVGIDYFTKWVEAEPLATITEKNIRGFVWKAIICRFGIPRAFISDNGRQFDNSPFREFCEELGIHNHYSSPGHPQANGQVEVTNRSLLKMIKTRLEGAKGLWPEELPNILWAYRTTARTPTGETPFRLTYGTEAVIPVEVGLTTWRTNNYDEESNDAQLRSNLDLVDEIRDQAEARTRVYQQRMARYYDRRVKHREFKIGDLVLRKVTLATKDPTQGKLGPTWEGPYRVVKFHRRGTYHLEKLDGDALPHPWNAEHLKKYYQ</sequence>
<dbReference type="Pfam" id="PF17921">
    <property type="entry name" value="Integrase_H2C2"/>
    <property type="match status" value="1"/>
</dbReference>
<dbReference type="GO" id="GO:0016705">
    <property type="term" value="F:oxidoreductase activity, acting on paired donors, with incorporation or reduction of molecular oxygen"/>
    <property type="evidence" value="ECO:0007669"/>
    <property type="project" value="InterPro"/>
</dbReference>
<dbReference type="InterPro" id="IPR017972">
    <property type="entry name" value="Cyt_P450_CS"/>
</dbReference>
<dbReference type="GO" id="GO:0004523">
    <property type="term" value="F:RNA-DNA hybrid ribonuclease activity"/>
    <property type="evidence" value="ECO:0007669"/>
    <property type="project" value="InterPro"/>
</dbReference>
<dbReference type="Gene3D" id="1.10.340.70">
    <property type="match status" value="1"/>
</dbReference>
<dbReference type="Pfam" id="PF13456">
    <property type="entry name" value="RVT_3"/>
    <property type="match status" value="1"/>
</dbReference>
<dbReference type="InterPro" id="IPR043502">
    <property type="entry name" value="DNA/RNA_pol_sf"/>
</dbReference>
<feature type="domain" description="Reverse transcriptase" evidence="6">
    <location>
        <begin position="1097"/>
        <end position="1276"/>
    </location>
</feature>
<dbReference type="PROSITE" id="PS50994">
    <property type="entry name" value="INTEGRASE"/>
    <property type="match status" value="1"/>
</dbReference>
<accession>A0A2N9GN58</accession>
<dbReference type="GO" id="GO:0006310">
    <property type="term" value="P:DNA recombination"/>
    <property type="evidence" value="ECO:0007669"/>
    <property type="project" value="UniProtKB-KW"/>
</dbReference>
<evidence type="ECO:0000256" key="5">
    <source>
        <dbReference type="SAM" id="MobiDB-lite"/>
    </source>
</evidence>
<dbReference type="InterPro" id="IPR001128">
    <property type="entry name" value="Cyt_P450"/>
</dbReference>
<feature type="compositionally biased region" description="Polar residues" evidence="5">
    <location>
        <begin position="447"/>
        <end position="470"/>
    </location>
</feature>
<protein>
    <submittedName>
        <fullName evidence="8">Uncharacterized protein</fullName>
    </submittedName>
</protein>
<feature type="region of interest" description="Disordered" evidence="5">
    <location>
        <begin position="692"/>
        <end position="735"/>
    </location>
</feature>
<dbReference type="Gene3D" id="1.10.630.10">
    <property type="entry name" value="Cytochrome P450"/>
    <property type="match status" value="1"/>
</dbReference>
<dbReference type="Gene3D" id="3.30.70.270">
    <property type="match status" value="2"/>
</dbReference>
<dbReference type="GO" id="GO:0004497">
    <property type="term" value="F:monooxygenase activity"/>
    <property type="evidence" value="ECO:0007669"/>
    <property type="project" value="InterPro"/>
</dbReference>
<dbReference type="InterPro" id="IPR000477">
    <property type="entry name" value="RT_dom"/>
</dbReference>
<dbReference type="Gene3D" id="3.30.420.10">
    <property type="entry name" value="Ribonuclease H-like superfamily/Ribonuclease H"/>
    <property type="match status" value="2"/>
</dbReference>
<dbReference type="Pfam" id="PF00665">
    <property type="entry name" value="rve"/>
    <property type="match status" value="1"/>
</dbReference>
<dbReference type="EMBL" id="OIVN01002117">
    <property type="protein sequence ID" value="SPD00771.1"/>
    <property type="molecule type" value="Genomic_DNA"/>
</dbReference>
<dbReference type="InterPro" id="IPR021109">
    <property type="entry name" value="Peptidase_aspartic_dom_sf"/>
</dbReference>
<reference evidence="8" key="1">
    <citation type="submission" date="2018-02" db="EMBL/GenBank/DDBJ databases">
        <authorList>
            <person name="Cohen D.B."/>
            <person name="Kent A.D."/>
        </authorList>
    </citation>
    <scope>NUCLEOTIDE SEQUENCE</scope>
</reference>
<feature type="compositionally biased region" description="Polar residues" evidence="5">
    <location>
        <begin position="418"/>
        <end position="429"/>
    </location>
</feature>
<feature type="region of interest" description="Disordered" evidence="5">
    <location>
        <begin position="806"/>
        <end position="834"/>
    </location>
</feature>
<dbReference type="PROSITE" id="PS50878">
    <property type="entry name" value="RT_POL"/>
    <property type="match status" value="1"/>
</dbReference>
<dbReference type="SUPFAM" id="SSF53098">
    <property type="entry name" value="Ribonuclease H-like"/>
    <property type="match status" value="2"/>
</dbReference>
<dbReference type="GO" id="GO:0015074">
    <property type="term" value="P:DNA integration"/>
    <property type="evidence" value="ECO:0007669"/>
    <property type="project" value="InterPro"/>
</dbReference>
<dbReference type="Pfam" id="PF00067">
    <property type="entry name" value="p450"/>
    <property type="match status" value="1"/>
</dbReference>
<evidence type="ECO:0000313" key="8">
    <source>
        <dbReference type="EMBL" id="SPD00771.1"/>
    </source>
</evidence>
<dbReference type="InterPro" id="IPR041588">
    <property type="entry name" value="Integrase_H2C2"/>
</dbReference>
<keyword evidence="1 4" id="KW-0479">Metal-binding</keyword>
<dbReference type="InterPro" id="IPR001584">
    <property type="entry name" value="Integrase_cat-core"/>
</dbReference>
<dbReference type="PROSITE" id="PS00086">
    <property type="entry name" value="CYTOCHROME_P450"/>
    <property type="match status" value="1"/>
</dbReference>
<keyword evidence="2 4" id="KW-0408">Iron</keyword>
<feature type="compositionally biased region" description="Basic and acidic residues" evidence="5">
    <location>
        <begin position="692"/>
        <end position="730"/>
    </location>
</feature>
<dbReference type="SUPFAM" id="SSF48264">
    <property type="entry name" value="Cytochrome P450"/>
    <property type="match status" value="1"/>
</dbReference>
<evidence type="ECO:0000256" key="3">
    <source>
        <dbReference type="ARBA" id="ARBA00023172"/>
    </source>
</evidence>
<dbReference type="PANTHER" id="PTHR48475">
    <property type="entry name" value="RIBONUCLEASE H"/>
    <property type="match status" value="1"/>
</dbReference>
<evidence type="ECO:0000259" key="6">
    <source>
        <dbReference type="PROSITE" id="PS50878"/>
    </source>
</evidence>